<protein>
    <recommendedName>
        <fullName evidence="2">precorrin-2 dehydrogenase</fullName>
        <ecNumber evidence="2">1.3.1.76</ecNumber>
    </recommendedName>
</protein>
<sequence>MSQPYPIMLDMQGKKAVVIGGGRIATHKIKCLKEAGANVTVVSPTASADVEQWANAKELLWKRRNFQTSDLTHAFLVIAATNDETVNQAVAQATASSSLLCVVDAPETGNFTVPARMTRGKLTIAVSTTGASPGVAKQITKDLAATYDAQFAAYLDFLAQARQTVKETIQQEAKRKEILTRLLDKEFQQQSRQEQERLFQVWCKEGDGAHE</sequence>
<comment type="pathway">
    <text evidence="1">Porphyrin-containing compound metabolism; siroheme biosynthesis; sirohydrochlorin from precorrin-2: step 1/1.</text>
</comment>
<dbReference type="STRING" id="1196324.A374_05831"/>
<dbReference type="InterPro" id="IPR028161">
    <property type="entry name" value="Met8-like"/>
</dbReference>
<proteinExistence type="predicted"/>
<dbReference type="InterPro" id="IPR006367">
    <property type="entry name" value="Sirohaem_synthase_N"/>
</dbReference>
<dbReference type="PANTHER" id="PTHR35330">
    <property type="entry name" value="SIROHEME BIOSYNTHESIS PROTEIN MET8"/>
    <property type="match status" value="1"/>
</dbReference>
<dbReference type="NCBIfam" id="TIGR01470">
    <property type="entry name" value="cysG_Nterm"/>
    <property type="match status" value="1"/>
</dbReference>
<dbReference type="Proteomes" id="UP000004080">
    <property type="component" value="Unassembled WGS sequence"/>
</dbReference>
<name>I8UI24_9BACL</name>
<evidence type="ECO:0000256" key="1">
    <source>
        <dbReference type="ARBA" id="ARBA00005010"/>
    </source>
</evidence>
<evidence type="ECO:0000313" key="8">
    <source>
        <dbReference type="Proteomes" id="UP000004080"/>
    </source>
</evidence>
<dbReference type="Pfam" id="PF13241">
    <property type="entry name" value="NAD_binding_7"/>
    <property type="match status" value="1"/>
</dbReference>
<dbReference type="GO" id="GO:0004325">
    <property type="term" value="F:ferrochelatase activity"/>
    <property type="evidence" value="ECO:0007669"/>
    <property type="project" value="InterPro"/>
</dbReference>
<keyword evidence="4" id="KW-0520">NAD</keyword>
<evidence type="ECO:0000313" key="7">
    <source>
        <dbReference type="EMBL" id="EIT86458.1"/>
    </source>
</evidence>
<dbReference type="InterPro" id="IPR042518">
    <property type="entry name" value="SirC_C"/>
</dbReference>
<gene>
    <name evidence="7" type="ORF">A374_05831</name>
</gene>
<dbReference type="Gene3D" id="3.40.50.720">
    <property type="entry name" value="NAD(P)-binding Rossmann-like Domain"/>
    <property type="match status" value="1"/>
</dbReference>
<keyword evidence="8" id="KW-1185">Reference proteome</keyword>
<dbReference type="EMBL" id="AKKV01000021">
    <property type="protein sequence ID" value="EIT86458.1"/>
    <property type="molecule type" value="Genomic_DNA"/>
</dbReference>
<evidence type="ECO:0000256" key="2">
    <source>
        <dbReference type="ARBA" id="ARBA00012400"/>
    </source>
</evidence>
<comment type="catalytic activity">
    <reaction evidence="6">
        <text>precorrin-2 + NAD(+) = sirohydrochlorin + NADH + 2 H(+)</text>
        <dbReference type="Rhea" id="RHEA:15613"/>
        <dbReference type="ChEBI" id="CHEBI:15378"/>
        <dbReference type="ChEBI" id="CHEBI:57540"/>
        <dbReference type="ChEBI" id="CHEBI:57945"/>
        <dbReference type="ChEBI" id="CHEBI:58351"/>
        <dbReference type="ChEBI" id="CHEBI:58827"/>
        <dbReference type="EC" id="1.3.1.76"/>
    </reaction>
</comment>
<dbReference type="GO" id="GO:0019354">
    <property type="term" value="P:siroheme biosynthetic process"/>
    <property type="evidence" value="ECO:0007669"/>
    <property type="project" value="UniProtKB-UniPathway"/>
</dbReference>
<dbReference type="RefSeq" id="WP_007201263.1">
    <property type="nucleotide sequence ID" value="NZ_AKKV01000021.1"/>
</dbReference>
<reference evidence="7 8" key="1">
    <citation type="journal article" date="2012" name="J. Bacteriol.">
        <title>Genome of Bacillus macauensis ZFHKF-1, a Long-Chain-Forming Bacterium.</title>
        <authorList>
            <person name="Cai L."/>
            <person name="Zhang T."/>
        </authorList>
    </citation>
    <scope>NUCLEOTIDE SEQUENCE [LARGE SCALE GENOMIC DNA]</scope>
    <source>
        <strain evidence="7 8">ZFHKF-1</strain>
    </source>
</reference>
<accession>I8UI24</accession>
<dbReference type="GO" id="GO:0043115">
    <property type="term" value="F:precorrin-2 dehydrogenase activity"/>
    <property type="evidence" value="ECO:0007669"/>
    <property type="project" value="UniProtKB-EC"/>
</dbReference>
<dbReference type="SUPFAM" id="SSF51735">
    <property type="entry name" value="NAD(P)-binding Rossmann-fold domains"/>
    <property type="match status" value="1"/>
</dbReference>
<keyword evidence="5" id="KW-0627">Porphyrin biosynthesis</keyword>
<dbReference type="SUPFAM" id="SSF75615">
    <property type="entry name" value="Siroheme synthase middle domains-like"/>
    <property type="match status" value="1"/>
</dbReference>
<dbReference type="PANTHER" id="PTHR35330:SF1">
    <property type="entry name" value="SIROHEME BIOSYNTHESIS PROTEIN MET8"/>
    <property type="match status" value="1"/>
</dbReference>
<evidence type="ECO:0000256" key="4">
    <source>
        <dbReference type="ARBA" id="ARBA00023027"/>
    </source>
</evidence>
<organism evidence="7 8">
    <name type="scientific">Fictibacillus macauensis ZFHKF-1</name>
    <dbReference type="NCBI Taxonomy" id="1196324"/>
    <lineage>
        <taxon>Bacteria</taxon>
        <taxon>Bacillati</taxon>
        <taxon>Bacillota</taxon>
        <taxon>Bacilli</taxon>
        <taxon>Bacillales</taxon>
        <taxon>Fictibacillaceae</taxon>
        <taxon>Fictibacillus</taxon>
    </lineage>
</organism>
<evidence type="ECO:0000256" key="5">
    <source>
        <dbReference type="ARBA" id="ARBA00023244"/>
    </source>
</evidence>
<dbReference type="EC" id="1.3.1.76" evidence="2"/>
<dbReference type="NCBIfam" id="NF005222">
    <property type="entry name" value="PRK06718.1"/>
    <property type="match status" value="1"/>
</dbReference>
<dbReference type="PATRIC" id="fig|1196324.3.peg.1188"/>
<dbReference type="eggNOG" id="COG1648">
    <property type="taxonomic scope" value="Bacteria"/>
</dbReference>
<dbReference type="Pfam" id="PF22440">
    <property type="entry name" value="SirC_C"/>
    <property type="match status" value="1"/>
</dbReference>
<keyword evidence="3" id="KW-0560">Oxidoreductase</keyword>
<dbReference type="UniPathway" id="UPA00262">
    <property type="reaction ID" value="UER00222"/>
</dbReference>
<dbReference type="AlphaFoldDB" id="I8UI24"/>
<dbReference type="InterPro" id="IPR036291">
    <property type="entry name" value="NAD(P)-bd_dom_sf"/>
</dbReference>
<dbReference type="OrthoDB" id="9773765at2"/>
<dbReference type="Gene3D" id="1.10.8.610">
    <property type="entry name" value="SirC, precorrin-2 dehydrogenase, C-terminal helical domain-like"/>
    <property type="match status" value="1"/>
</dbReference>
<comment type="caution">
    <text evidence="7">The sequence shown here is derived from an EMBL/GenBank/DDBJ whole genome shotgun (WGS) entry which is preliminary data.</text>
</comment>
<evidence type="ECO:0000256" key="3">
    <source>
        <dbReference type="ARBA" id="ARBA00023002"/>
    </source>
</evidence>
<evidence type="ECO:0000256" key="6">
    <source>
        <dbReference type="ARBA" id="ARBA00047561"/>
    </source>
</evidence>